<name>A0A1J5TMW3_9ARCH</name>
<dbReference type="Gene3D" id="3.40.1260.10">
    <property type="entry name" value="DsrEFH-like"/>
    <property type="match status" value="1"/>
</dbReference>
<evidence type="ECO:0000313" key="2">
    <source>
        <dbReference type="Proteomes" id="UP000183615"/>
    </source>
</evidence>
<reference evidence="1 2" key="1">
    <citation type="submission" date="2016-08" db="EMBL/GenBank/DDBJ databases">
        <title>New Insights into Marine Group III Euryarchaeota, from dark to light.</title>
        <authorList>
            <person name="Haro-Moreno J.M."/>
            <person name="Rodriguez-Valera F."/>
            <person name="Lopez-Garcia P."/>
            <person name="Moreira D."/>
            <person name="Martin-Cuadrado A.B."/>
        </authorList>
    </citation>
    <scope>NUCLEOTIDE SEQUENCE [LARGE SCALE GENOMIC DNA]</scope>
    <source>
        <strain evidence="1">CG-Epi2</strain>
    </source>
</reference>
<sequence length="104" mass="11649">MGIVISQIDPETVWNAFRFANFSLGKKHEVRTFLIGKGVECVEIVNKEFPVIDEINKYVKSEGEIFACGTCLVSRNKEGSPICPMSTMNDLMNLVEESDKVVSF</sequence>
<proteinExistence type="predicted"/>
<organism evidence="1 2">
    <name type="scientific">Marine Group III euryarchaeote CG-Epi2</name>
    <dbReference type="NCBI Taxonomy" id="1888996"/>
    <lineage>
        <taxon>Archaea</taxon>
        <taxon>Methanobacteriati</taxon>
        <taxon>Thermoplasmatota</taxon>
        <taxon>Thermoplasmata</taxon>
        <taxon>Candidatus Thermoprofundales</taxon>
    </lineage>
</organism>
<protein>
    <submittedName>
        <fullName evidence="1">Uncharacterized protein</fullName>
    </submittedName>
</protein>
<dbReference type="Proteomes" id="UP000183615">
    <property type="component" value="Unassembled WGS sequence"/>
</dbReference>
<accession>A0A1J5TMW3</accession>
<dbReference type="Pfam" id="PF02635">
    <property type="entry name" value="DsrE"/>
    <property type="match status" value="1"/>
</dbReference>
<comment type="caution">
    <text evidence="1">The sequence shown here is derived from an EMBL/GenBank/DDBJ whole genome shotgun (WGS) entry which is preliminary data.</text>
</comment>
<evidence type="ECO:0000313" key="1">
    <source>
        <dbReference type="EMBL" id="OIR22281.1"/>
    </source>
</evidence>
<dbReference type="EMBL" id="MIYZ01000019">
    <property type="protein sequence ID" value="OIR22281.1"/>
    <property type="molecule type" value="Genomic_DNA"/>
</dbReference>
<dbReference type="AlphaFoldDB" id="A0A1J5TMW3"/>
<dbReference type="InterPro" id="IPR027396">
    <property type="entry name" value="DsrEFH-like"/>
</dbReference>
<dbReference type="InterPro" id="IPR003787">
    <property type="entry name" value="Sulphur_relay_DsrE/F-like"/>
</dbReference>
<dbReference type="SUPFAM" id="SSF75169">
    <property type="entry name" value="DsrEFH-like"/>
    <property type="match status" value="1"/>
</dbReference>
<gene>
    <name evidence="1" type="ORF">BET99_04785</name>
</gene>